<proteinExistence type="predicted"/>
<dbReference type="RefSeq" id="WP_038536274.1">
    <property type="nucleotide sequence ID" value="NZ_CP009223.1"/>
</dbReference>
<dbReference type="KEGG" id="wct:WS74_0836"/>
<name>A0A088GG53_9LACO</name>
<dbReference type="AlphaFoldDB" id="A0A088GG53"/>
<reference evidence="1 2" key="1">
    <citation type="journal article" date="2014" name="Genome Announc.">
        <title>Complete Genome Sequences of Fish Pathogenic Weissella ceti Strains WS74 and WS105.</title>
        <authorList>
            <person name="Figueiredo H.C."/>
            <person name="Leal C.A."/>
            <person name="Dorella F.A."/>
            <person name="Carvalho A.F."/>
            <person name="Soares S.C."/>
            <person name="Pereira F.L."/>
            <person name="Azevedo V.A."/>
        </authorList>
    </citation>
    <scope>NUCLEOTIDE SEQUENCE [LARGE SCALE GENOMIC DNA]</scope>
    <source>
        <strain evidence="1 2">WS74</strain>
    </source>
</reference>
<dbReference type="Proteomes" id="UP000029079">
    <property type="component" value="Chromosome"/>
</dbReference>
<organism evidence="1 2">
    <name type="scientific">Weissella ceti</name>
    <dbReference type="NCBI Taxonomy" id="759620"/>
    <lineage>
        <taxon>Bacteria</taxon>
        <taxon>Bacillati</taxon>
        <taxon>Bacillota</taxon>
        <taxon>Bacilli</taxon>
        <taxon>Lactobacillales</taxon>
        <taxon>Lactobacillaceae</taxon>
        <taxon>Weissella</taxon>
    </lineage>
</organism>
<keyword evidence="2" id="KW-1185">Reference proteome</keyword>
<dbReference type="EMBL" id="CP009223">
    <property type="protein sequence ID" value="AIM63088.1"/>
    <property type="molecule type" value="Genomic_DNA"/>
</dbReference>
<evidence type="ECO:0000313" key="2">
    <source>
        <dbReference type="Proteomes" id="UP000029079"/>
    </source>
</evidence>
<accession>A0A088GG53</accession>
<sequence>MTNKVTHAPTAVIDELDKLKNTDMIYELFERGSVLDTNTLGDSNVVDSWVYGIEHELTLKRELAVINHVFNNERLQPEREPRYYVDATDKDGCSFYLASSGAWVVRGTYDPETISYDCGLDHETAVKAQALYGGTIKEIK</sequence>
<gene>
    <name evidence="1" type="ORF">WS74_0836</name>
</gene>
<reference evidence="2" key="2">
    <citation type="submission" date="2014-08" db="EMBL/GenBank/DDBJ databases">
        <title>Complete genome of Weissella ceti strain WS74 isolated from diseased rainbow trout in Brazil.</title>
        <authorList>
            <person name="Figueiredo H.C.P."/>
            <person name="Leal C.A.G."/>
            <person name="Pereira F.L."/>
            <person name="Soares S.C."/>
            <person name="Dorella F.A."/>
            <person name="Carvalho A.F."/>
            <person name="Azevedo V.A.C."/>
        </authorList>
    </citation>
    <scope>NUCLEOTIDE SEQUENCE [LARGE SCALE GENOMIC DNA]</scope>
    <source>
        <strain evidence="2">WS74</strain>
    </source>
</reference>
<evidence type="ECO:0000313" key="1">
    <source>
        <dbReference type="EMBL" id="AIM63088.1"/>
    </source>
</evidence>
<protein>
    <submittedName>
        <fullName evidence="1">Uncharacterized protein</fullName>
    </submittedName>
</protein>